<gene>
    <name evidence="1" type="ORF">TanjilG_21780</name>
</gene>
<evidence type="ECO:0000313" key="1">
    <source>
        <dbReference type="EMBL" id="OIW03251.1"/>
    </source>
</evidence>
<keyword evidence="2" id="KW-1185">Reference proteome</keyword>
<reference evidence="1 2" key="1">
    <citation type="journal article" date="2017" name="Plant Biotechnol. J.">
        <title>A comprehensive draft genome sequence for lupin (Lupinus angustifolius), an emerging health food: insights into plant-microbe interactions and legume evolution.</title>
        <authorList>
            <person name="Hane J.K."/>
            <person name="Ming Y."/>
            <person name="Kamphuis L.G."/>
            <person name="Nelson M.N."/>
            <person name="Garg G."/>
            <person name="Atkins C.A."/>
            <person name="Bayer P.E."/>
            <person name="Bravo A."/>
            <person name="Bringans S."/>
            <person name="Cannon S."/>
            <person name="Edwards D."/>
            <person name="Foley R."/>
            <person name="Gao L.L."/>
            <person name="Harrison M.J."/>
            <person name="Huang W."/>
            <person name="Hurgobin B."/>
            <person name="Li S."/>
            <person name="Liu C.W."/>
            <person name="McGrath A."/>
            <person name="Morahan G."/>
            <person name="Murray J."/>
            <person name="Weller J."/>
            <person name="Jian J."/>
            <person name="Singh K.B."/>
        </authorList>
    </citation>
    <scope>NUCLEOTIDE SEQUENCE [LARGE SCALE GENOMIC DNA]</scope>
    <source>
        <strain evidence="2">cv. Tanjil</strain>
        <tissue evidence="1">Whole plant</tissue>
    </source>
</reference>
<accession>A0A1J7HS32</accession>
<dbReference type="AlphaFoldDB" id="A0A1J7HS32"/>
<dbReference type="Proteomes" id="UP000188354">
    <property type="component" value="Chromosome LG10"/>
</dbReference>
<dbReference type="Gramene" id="OIW03251">
    <property type="protein sequence ID" value="OIW03251"/>
    <property type="gene ID" value="TanjilG_21780"/>
</dbReference>
<protein>
    <submittedName>
        <fullName evidence="1">Uncharacterized protein</fullName>
    </submittedName>
</protein>
<organism evidence="1 2">
    <name type="scientific">Lupinus angustifolius</name>
    <name type="common">Narrow-leaved blue lupine</name>
    <dbReference type="NCBI Taxonomy" id="3871"/>
    <lineage>
        <taxon>Eukaryota</taxon>
        <taxon>Viridiplantae</taxon>
        <taxon>Streptophyta</taxon>
        <taxon>Embryophyta</taxon>
        <taxon>Tracheophyta</taxon>
        <taxon>Spermatophyta</taxon>
        <taxon>Magnoliopsida</taxon>
        <taxon>eudicotyledons</taxon>
        <taxon>Gunneridae</taxon>
        <taxon>Pentapetalae</taxon>
        <taxon>rosids</taxon>
        <taxon>fabids</taxon>
        <taxon>Fabales</taxon>
        <taxon>Fabaceae</taxon>
        <taxon>Papilionoideae</taxon>
        <taxon>50 kb inversion clade</taxon>
        <taxon>genistoids sensu lato</taxon>
        <taxon>core genistoids</taxon>
        <taxon>Genisteae</taxon>
        <taxon>Lupinus</taxon>
    </lineage>
</organism>
<sequence>MWHHSTHRCQHLPPPSPPVFVMDQFPQPLSAATDPSSSNTNVLCKKRRATVVDNCRSSHGRTVTTHEFSAPWLTLKIH</sequence>
<dbReference type="EMBL" id="CM007370">
    <property type="protein sequence ID" value="OIW03251.1"/>
    <property type="molecule type" value="Genomic_DNA"/>
</dbReference>
<evidence type="ECO:0000313" key="2">
    <source>
        <dbReference type="Proteomes" id="UP000188354"/>
    </source>
</evidence>
<name>A0A1J7HS32_LUPAN</name>
<proteinExistence type="predicted"/>